<proteinExistence type="predicted"/>
<name>A0A8H7DMJ0_9AGAR</name>
<protein>
    <recommendedName>
        <fullName evidence="3">F-box domain-containing protein</fullName>
    </recommendedName>
</protein>
<organism evidence="1 2">
    <name type="scientific">Mycena sanguinolenta</name>
    <dbReference type="NCBI Taxonomy" id="230812"/>
    <lineage>
        <taxon>Eukaryota</taxon>
        <taxon>Fungi</taxon>
        <taxon>Dikarya</taxon>
        <taxon>Basidiomycota</taxon>
        <taxon>Agaricomycotina</taxon>
        <taxon>Agaricomycetes</taxon>
        <taxon>Agaricomycetidae</taxon>
        <taxon>Agaricales</taxon>
        <taxon>Marasmiineae</taxon>
        <taxon>Mycenaceae</taxon>
        <taxon>Mycena</taxon>
    </lineage>
</organism>
<dbReference type="AlphaFoldDB" id="A0A8H7DMJ0"/>
<keyword evidence="2" id="KW-1185">Reference proteome</keyword>
<sequence length="465" mass="51336">MSATEAPVILGRICSAWRAISLSAPRLWSRVHISEPTRPFLAPPYAFPPGLYEAKIMQLVDVAVAWLRRSGTCPLSISLECGLDHDRDHIPSFTPLSTPNFFDVILVPFASRWETISLKIPPVAVQALLRLTESDVPLLKSLTIVERPVNHGDHPEWEVPQGSVLQAPRLSKFSLAGADVLSSALPLRWGSLTALILMGTPWSGENDQTCQVVLEIFSKCSQLQTCVLCIHEPPDGGLQDSSGSPIECSFLHTLDMMCFSSPLDTFGRLLSRLAAPDLRDLKLRGAENMESTLNAESLVSALLNFVRLESITIDSTIFSSPYLIDFLGGLSPTVQHLHIKESWQPPFYQPSLEDDVFIALEGSDLDHPVILPALGELTITGCRKVSDEVLLRFIVSRMPTLRHIDIQFDREMQVDILPSLQAFLEAGVEISVNYITIPSLRFSPWMGLAEGPSLDSDSEPWIPSL</sequence>
<dbReference type="Gene3D" id="3.80.10.10">
    <property type="entry name" value="Ribonuclease Inhibitor"/>
    <property type="match status" value="1"/>
</dbReference>
<evidence type="ECO:0000313" key="1">
    <source>
        <dbReference type="EMBL" id="KAF7376661.1"/>
    </source>
</evidence>
<dbReference type="InterPro" id="IPR032675">
    <property type="entry name" value="LRR_dom_sf"/>
</dbReference>
<gene>
    <name evidence="1" type="ORF">MSAN_00082900</name>
</gene>
<dbReference type="EMBL" id="JACAZH010000001">
    <property type="protein sequence ID" value="KAF7376661.1"/>
    <property type="molecule type" value="Genomic_DNA"/>
</dbReference>
<comment type="caution">
    <text evidence="1">The sequence shown here is derived from an EMBL/GenBank/DDBJ whole genome shotgun (WGS) entry which is preliminary data.</text>
</comment>
<dbReference type="Proteomes" id="UP000623467">
    <property type="component" value="Unassembled WGS sequence"/>
</dbReference>
<evidence type="ECO:0000313" key="2">
    <source>
        <dbReference type="Proteomes" id="UP000623467"/>
    </source>
</evidence>
<evidence type="ECO:0008006" key="3">
    <source>
        <dbReference type="Google" id="ProtNLM"/>
    </source>
</evidence>
<reference evidence="1" key="1">
    <citation type="submission" date="2020-05" db="EMBL/GenBank/DDBJ databases">
        <title>Mycena genomes resolve the evolution of fungal bioluminescence.</title>
        <authorList>
            <person name="Tsai I.J."/>
        </authorList>
    </citation>
    <scope>NUCLEOTIDE SEQUENCE</scope>
    <source>
        <strain evidence="1">160909Yilan</strain>
    </source>
</reference>
<dbReference type="OrthoDB" id="2909371at2759"/>
<accession>A0A8H7DMJ0</accession>
<dbReference type="SUPFAM" id="SSF52047">
    <property type="entry name" value="RNI-like"/>
    <property type="match status" value="1"/>
</dbReference>